<keyword evidence="3" id="KW-1185">Reference proteome</keyword>
<evidence type="ECO:0000313" key="3">
    <source>
        <dbReference type="Proteomes" id="UP000887565"/>
    </source>
</evidence>
<sequence length="239" mass="26548">MQAENVALQALQQVIPADLNRPIDLNQKGDDLKVDKEVTVESSIQPDKETQVTSLVDQTKSLLSGMDVGAEQMLDESNSIRISEGPTKAEIEAKLREQAENEIEREEEIFVKKLMEQKERLDEQLKQVLAGFTAQLMPLAGPTAVQASVEPPTAYHIPKLAAMPASRQITQPGVSKSTLMMQRLQRDPSIDGSIQDVYTAEEVKRLVVDRQGRVADHRGSAPMVTQPLCKKNQYMGEEE</sequence>
<dbReference type="Proteomes" id="UP000887565">
    <property type="component" value="Unplaced"/>
</dbReference>
<feature type="region of interest" description="Disordered" evidence="2">
    <location>
        <begin position="214"/>
        <end position="239"/>
    </location>
</feature>
<feature type="coiled-coil region" evidence="1">
    <location>
        <begin position="89"/>
        <end position="131"/>
    </location>
</feature>
<dbReference type="AlphaFoldDB" id="A0A915L8Q3"/>
<evidence type="ECO:0000256" key="1">
    <source>
        <dbReference type="SAM" id="Coils"/>
    </source>
</evidence>
<proteinExistence type="predicted"/>
<name>A0A915L8Q3_ROMCU</name>
<reference evidence="4" key="1">
    <citation type="submission" date="2022-11" db="UniProtKB">
        <authorList>
            <consortium name="WormBaseParasite"/>
        </authorList>
    </citation>
    <scope>IDENTIFICATION</scope>
</reference>
<protein>
    <submittedName>
        <fullName evidence="4">Uncharacterized protein</fullName>
    </submittedName>
</protein>
<evidence type="ECO:0000256" key="2">
    <source>
        <dbReference type="SAM" id="MobiDB-lite"/>
    </source>
</evidence>
<accession>A0A915L8Q3</accession>
<evidence type="ECO:0000313" key="4">
    <source>
        <dbReference type="WBParaSite" id="nRc.2.0.1.t47202-RA"/>
    </source>
</evidence>
<organism evidence="3 4">
    <name type="scientific">Romanomermis culicivorax</name>
    <name type="common">Nematode worm</name>
    <dbReference type="NCBI Taxonomy" id="13658"/>
    <lineage>
        <taxon>Eukaryota</taxon>
        <taxon>Metazoa</taxon>
        <taxon>Ecdysozoa</taxon>
        <taxon>Nematoda</taxon>
        <taxon>Enoplea</taxon>
        <taxon>Dorylaimia</taxon>
        <taxon>Mermithida</taxon>
        <taxon>Mermithoidea</taxon>
        <taxon>Mermithidae</taxon>
        <taxon>Romanomermis</taxon>
    </lineage>
</organism>
<keyword evidence="1" id="KW-0175">Coiled coil</keyword>
<dbReference type="WBParaSite" id="nRc.2.0.1.t47202-RA">
    <property type="protein sequence ID" value="nRc.2.0.1.t47202-RA"/>
    <property type="gene ID" value="nRc.2.0.1.g47202"/>
</dbReference>